<keyword evidence="3" id="KW-1185">Reference proteome</keyword>
<feature type="signal peptide" evidence="1">
    <location>
        <begin position="1"/>
        <end position="35"/>
    </location>
</feature>
<dbReference type="PROSITE" id="PS51318">
    <property type="entry name" value="TAT"/>
    <property type="match status" value="1"/>
</dbReference>
<keyword evidence="1" id="KW-0732">Signal</keyword>
<sequence>MPPDFSAYVSRRNFLRSTGHAALVGAALPMGLNLAALGEAAAITDPGDYKALVCVFLYGANDYANTVVTYDQASYDKYAAIRLPAASGGIALARSDLAATRLVPKAPATAPVDPQGVVREFALHPQMTAMAGLFNAGNAAIQLNVGPLIKPLTRAQYDSKNRTLYPCPPQLFSHNDQQSIWQSSAPEGAKVGWGGKLGDDVVYDTQAGTPITTVNSSAGALFTCMSVTGNAVFLSGSKTLQYQISSTGAIKIKPATDNTLFGSQDVRNALASIIQDPTTAHSFGKEYNAITKRSMDAELTVRTAAGQPMPNPSTPFPNTNLGKQLKMVAQLINGRATLGVRRQVFMVSIGGFDLHDNLISAHPALLDQVDKAIAAFYSATKDMGLDDKVTTFTASDFGRTLTSNGDGSDHGWGSHHFIVGGAVKGGAFYGTPPPVSVTNTSAPEDQWHVGQGRLLPTTSVDQYAATMAKWFGVDDSKLHQVVANINNFGGTTGYPRDMGFMKAP</sequence>
<proteinExistence type="predicted"/>
<dbReference type="Proteomes" id="UP000317365">
    <property type="component" value="Chromosome"/>
</dbReference>
<dbReference type="RefSeq" id="WP_142808360.1">
    <property type="nucleotide sequence ID" value="NZ_CP036282.1"/>
</dbReference>
<dbReference type="InterPro" id="IPR010869">
    <property type="entry name" value="DUF1501"/>
</dbReference>
<evidence type="ECO:0000313" key="2">
    <source>
        <dbReference type="EMBL" id="QDL52908.1"/>
    </source>
</evidence>
<name>A0A515EJR5_9BURK</name>
<dbReference type="PANTHER" id="PTHR43737">
    <property type="entry name" value="BLL7424 PROTEIN"/>
    <property type="match status" value="1"/>
</dbReference>
<dbReference type="AlphaFoldDB" id="A0A515EJR5"/>
<evidence type="ECO:0000313" key="3">
    <source>
        <dbReference type="Proteomes" id="UP000317365"/>
    </source>
</evidence>
<gene>
    <name evidence="2" type="ORF">EXZ61_01245</name>
</gene>
<accession>A0A515EJR5</accession>
<reference evidence="3" key="1">
    <citation type="submission" date="2019-02" db="EMBL/GenBank/DDBJ databases">
        <title>Complete genome sequence of Rhodoferax sp. Gr-4.</title>
        <authorList>
            <person name="Jin L."/>
        </authorList>
    </citation>
    <scope>NUCLEOTIDE SEQUENCE [LARGE SCALE GENOMIC DNA]</scope>
    <source>
        <strain evidence="3">Gr-4</strain>
    </source>
</reference>
<dbReference type="KEGG" id="rhg:EXZ61_01245"/>
<organism evidence="2 3">
    <name type="scientific">Rhodoferax aquaticus</name>
    <dbReference type="NCBI Taxonomy" id="2527691"/>
    <lineage>
        <taxon>Bacteria</taxon>
        <taxon>Pseudomonadati</taxon>
        <taxon>Pseudomonadota</taxon>
        <taxon>Betaproteobacteria</taxon>
        <taxon>Burkholderiales</taxon>
        <taxon>Comamonadaceae</taxon>
        <taxon>Rhodoferax</taxon>
    </lineage>
</organism>
<dbReference type="InterPro" id="IPR006311">
    <property type="entry name" value="TAT_signal"/>
</dbReference>
<protein>
    <submittedName>
        <fullName evidence="2">DUF1501 domain-containing protein</fullName>
    </submittedName>
</protein>
<dbReference type="EMBL" id="CP036282">
    <property type="protein sequence ID" value="QDL52908.1"/>
    <property type="molecule type" value="Genomic_DNA"/>
</dbReference>
<feature type="chain" id="PRO_5022009479" evidence="1">
    <location>
        <begin position="36"/>
        <end position="504"/>
    </location>
</feature>
<evidence type="ECO:0000256" key="1">
    <source>
        <dbReference type="SAM" id="SignalP"/>
    </source>
</evidence>
<dbReference type="PANTHER" id="PTHR43737:SF1">
    <property type="entry name" value="DUF1501 DOMAIN-CONTAINING PROTEIN"/>
    <property type="match status" value="1"/>
</dbReference>
<dbReference type="Pfam" id="PF07394">
    <property type="entry name" value="DUF1501"/>
    <property type="match status" value="1"/>
</dbReference>
<reference evidence="3" key="2">
    <citation type="journal article" date="2020" name="Int. J. Syst. Evol. Microbiol.">
        <title>Genomic insights into a novel species Rhodoferax aquaticus sp. nov., isolated from freshwater.</title>
        <authorList>
            <person name="Li T."/>
            <person name="Zhuo Y."/>
            <person name="Jin C.Z."/>
            <person name="Wu X."/>
            <person name="Ko S.R."/>
            <person name="Jin F.J."/>
            <person name="Ahn C.Y."/>
            <person name="Oh H.M."/>
            <person name="Lee H.G."/>
            <person name="Jin L."/>
        </authorList>
    </citation>
    <scope>NUCLEOTIDE SEQUENCE [LARGE SCALE GENOMIC DNA]</scope>
    <source>
        <strain evidence="3">Gr-4</strain>
    </source>
</reference>